<dbReference type="GO" id="GO:0005524">
    <property type="term" value="F:ATP binding"/>
    <property type="evidence" value="ECO:0007669"/>
    <property type="project" value="InterPro"/>
</dbReference>
<keyword evidence="3" id="KW-0472">Membrane</keyword>
<sequence>MFITSYIQIACFESYAENLVHKLRKEYLKAILRQQIQWFDKQQTGNLTARLTE</sequence>
<dbReference type="OrthoDB" id="6500128at2759"/>
<reference evidence="6" key="1">
    <citation type="submission" date="2011-07" db="EMBL/GenBank/DDBJ databases">
        <authorList>
            <consortium name="Caenorhabditis brenneri Sequencing and Analysis Consortium"/>
            <person name="Wilson R.K."/>
        </authorList>
    </citation>
    <scope>NUCLEOTIDE SEQUENCE [LARGE SCALE GENOMIC DNA]</scope>
    <source>
        <strain evidence="6">PB2801</strain>
    </source>
</reference>
<evidence type="ECO:0000256" key="2">
    <source>
        <dbReference type="ARBA" id="ARBA00022989"/>
    </source>
</evidence>
<dbReference type="SUPFAM" id="SSF90123">
    <property type="entry name" value="ABC transporter transmembrane region"/>
    <property type="match status" value="1"/>
</dbReference>
<proteinExistence type="predicted"/>
<dbReference type="InterPro" id="IPR036640">
    <property type="entry name" value="ABC1_TM_sf"/>
</dbReference>
<keyword evidence="1" id="KW-0812">Transmembrane</keyword>
<name>G0PNZ4_CAEBE</name>
<dbReference type="InParanoid" id="G0PNZ4"/>
<evidence type="ECO:0000313" key="5">
    <source>
        <dbReference type="EMBL" id="EGT47970.1"/>
    </source>
</evidence>
<dbReference type="Proteomes" id="UP000008068">
    <property type="component" value="Unassembled WGS sequence"/>
</dbReference>
<dbReference type="HOGENOM" id="CLU_3070666_0_0_1"/>
<dbReference type="Gene3D" id="1.20.1560.10">
    <property type="entry name" value="ABC transporter type 1, transmembrane domain"/>
    <property type="match status" value="1"/>
</dbReference>
<gene>
    <name evidence="5" type="ORF">CAEBREN_31178</name>
</gene>
<evidence type="ECO:0000256" key="1">
    <source>
        <dbReference type="ARBA" id="ARBA00022692"/>
    </source>
</evidence>
<evidence type="ECO:0000313" key="6">
    <source>
        <dbReference type="Proteomes" id="UP000008068"/>
    </source>
</evidence>
<keyword evidence="6" id="KW-1185">Reference proteome</keyword>
<dbReference type="GO" id="GO:0140359">
    <property type="term" value="F:ABC-type transporter activity"/>
    <property type="evidence" value="ECO:0007669"/>
    <property type="project" value="InterPro"/>
</dbReference>
<keyword evidence="2" id="KW-1133">Transmembrane helix</keyword>
<dbReference type="Pfam" id="PF00664">
    <property type="entry name" value="ABC_membrane"/>
    <property type="match status" value="1"/>
</dbReference>
<accession>G0PNZ4</accession>
<dbReference type="STRING" id="135651.G0PNZ4"/>
<dbReference type="InterPro" id="IPR011527">
    <property type="entry name" value="ABC1_TM_dom"/>
</dbReference>
<organism evidence="6">
    <name type="scientific">Caenorhabditis brenneri</name>
    <name type="common">Nematode worm</name>
    <dbReference type="NCBI Taxonomy" id="135651"/>
    <lineage>
        <taxon>Eukaryota</taxon>
        <taxon>Metazoa</taxon>
        <taxon>Ecdysozoa</taxon>
        <taxon>Nematoda</taxon>
        <taxon>Chromadorea</taxon>
        <taxon>Rhabditida</taxon>
        <taxon>Rhabditina</taxon>
        <taxon>Rhabditomorpha</taxon>
        <taxon>Rhabditoidea</taxon>
        <taxon>Rhabditidae</taxon>
        <taxon>Peloderinae</taxon>
        <taxon>Caenorhabditis</taxon>
    </lineage>
</organism>
<dbReference type="eggNOG" id="KOG0055">
    <property type="taxonomic scope" value="Eukaryota"/>
</dbReference>
<feature type="domain" description="ABC transmembrane type-1" evidence="4">
    <location>
        <begin position="1"/>
        <end position="53"/>
    </location>
</feature>
<dbReference type="EMBL" id="GL382641">
    <property type="protein sequence ID" value="EGT47970.1"/>
    <property type="molecule type" value="Genomic_DNA"/>
</dbReference>
<evidence type="ECO:0000256" key="3">
    <source>
        <dbReference type="ARBA" id="ARBA00023136"/>
    </source>
</evidence>
<protein>
    <recommendedName>
        <fullName evidence="4">ABC transmembrane type-1 domain-containing protein</fullName>
    </recommendedName>
</protein>
<evidence type="ECO:0000259" key="4">
    <source>
        <dbReference type="PROSITE" id="PS50929"/>
    </source>
</evidence>
<dbReference type="PROSITE" id="PS50929">
    <property type="entry name" value="ABC_TM1F"/>
    <property type="match status" value="1"/>
</dbReference>
<dbReference type="AlphaFoldDB" id="G0PNZ4"/>
<dbReference type="GO" id="GO:0016020">
    <property type="term" value="C:membrane"/>
    <property type="evidence" value="ECO:0007669"/>
    <property type="project" value="InterPro"/>
</dbReference>